<evidence type="ECO:0000313" key="1">
    <source>
        <dbReference type="EMBL" id="TGZ42196.1"/>
    </source>
</evidence>
<dbReference type="Proteomes" id="UP000310200">
    <property type="component" value="Unassembled WGS sequence"/>
</dbReference>
<protein>
    <submittedName>
        <fullName evidence="1">Uncharacterized protein</fullName>
    </submittedName>
</protein>
<evidence type="ECO:0000313" key="2">
    <source>
        <dbReference type="Proteomes" id="UP000310200"/>
    </source>
</evidence>
<reference evidence="1 2" key="1">
    <citation type="journal article" date="2019" name="Philos. Trans. R. Soc. Lond., B, Biol. Sci.">
        <title>Ant behaviour and brain gene expression of defending hosts depend on the ecological success of the intruding social parasite.</title>
        <authorList>
            <person name="Kaur R."/>
            <person name="Stoldt M."/>
            <person name="Jongepier E."/>
            <person name="Feldmeyer B."/>
            <person name="Menzel F."/>
            <person name="Bornberg-Bauer E."/>
            <person name="Foitzik S."/>
        </authorList>
    </citation>
    <scope>NUCLEOTIDE SEQUENCE [LARGE SCALE GENOMIC DNA]</scope>
    <source>
        <tissue evidence="1">Whole body</tissue>
    </source>
</reference>
<dbReference type="EMBL" id="QBLH01003227">
    <property type="protein sequence ID" value="TGZ42196.1"/>
    <property type="molecule type" value="Genomic_DNA"/>
</dbReference>
<accession>A0A4S2K1U5</accession>
<comment type="caution">
    <text evidence="1">The sequence shown here is derived from an EMBL/GenBank/DDBJ whole genome shotgun (WGS) entry which is preliminary data.</text>
</comment>
<name>A0A4S2K1U5_9HYME</name>
<dbReference type="AlphaFoldDB" id="A0A4S2K1U5"/>
<sequence length="91" mass="10180">MREQSYECHEILGLINGTLPGRRIDWPGSRLISMMDQSNPPHFIRDPDAGHYAVRSHTNADNNGLVVSTGRKSMDTQLLVEKPGKYRGSSD</sequence>
<gene>
    <name evidence="1" type="ORF">DBV15_05613</name>
</gene>
<organism evidence="1 2">
    <name type="scientific">Temnothorax longispinosus</name>
    <dbReference type="NCBI Taxonomy" id="300112"/>
    <lineage>
        <taxon>Eukaryota</taxon>
        <taxon>Metazoa</taxon>
        <taxon>Ecdysozoa</taxon>
        <taxon>Arthropoda</taxon>
        <taxon>Hexapoda</taxon>
        <taxon>Insecta</taxon>
        <taxon>Pterygota</taxon>
        <taxon>Neoptera</taxon>
        <taxon>Endopterygota</taxon>
        <taxon>Hymenoptera</taxon>
        <taxon>Apocrita</taxon>
        <taxon>Aculeata</taxon>
        <taxon>Formicoidea</taxon>
        <taxon>Formicidae</taxon>
        <taxon>Myrmicinae</taxon>
        <taxon>Temnothorax</taxon>
    </lineage>
</organism>
<proteinExistence type="predicted"/>
<keyword evidence="2" id="KW-1185">Reference proteome</keyword>